<evidence type="ECO:0000256" key="2">
    <source>
        <dbReference type="SAM" id="MobiDB-lite"/>
    </source>
</evidence>
<evidence type="ECO:0000313" key="5">
    <source>
        <dbReference type="Proteomes" id="UP000256970"/>
    </source>
</evidence>
<evidence type="ECO:0000256" key="1">
    <source>
        <dbReference type="PROSITE-ProRule" id="PRU00803"/>
    </source>
</evidence>
<evidence type="ECO:0000256" key="3">
    <source>
        <dbReference type="SAM" id="SignalP"/>
    </source>
</evidence>
<feature type="compositionally biased region" description="Low complexity" evidence="2">
    <location>
        <begin position="75"/>
        <end position="90"/>
    </location>
</feature>
<sequence length="784" mass="81211">MRRTTRIASLLLLIAFTAIRCELCNGQQQEQLLPAWDEATTQQLLQQQEQQEPEAAIGAVQPTASTETAPWHAKMSAMGAAAPSQQPAAAETPDTSIDAVQLQSQLHEEEQQQQQEQASGSSSSRALLQSSSSTAPTLCGKLGTYTPNIDSAPDRSMFGFAVSSSLDGSTVAVGAPLNTANVKSPGAAFALKSRSSLTCEYLQNPIAQPAGSFRYFGAQLALSNDASTLVVLDGVEGVNTANSQGNRPVVHVYRRLNNGTYRYFQKLTGTLRRAMAVTMAVSTTANGNLILVSFSVAEGYTDKRGSAQLFALNGTGTAMRYTYLQDLALLNMPAGVSVQYGAASAMSSNGMTIAISTAASTDSYFKLTYMYRRDTYTGQFRIVSAVSHGAFYGDNWSAGRGVGLTDDNALAITQTGRFMLRVENAMLVVYEWSGSGMSMTWQRRCQLAAPEGYTFRTTGGALSIVEASTTRVKFAAGAYTGALDSNPSCMAVFLYYLNLGVSGSCPYRHAEKHEHNDPYSNYGAAVTITANGNLLLIGAPSAWDNNMQKQYGALYTLDISTVVDDGTVPMTVTAATNTYAGCIAGKDANGNACVTKQAGTVLCKTVTKSDGTVVQYGAAGCTPTPAPPSFWTSSAPGAYTTSTLSAYTNVASSTKGGVGVPTASTNWLANTVQAAAQNAYYGYPVTSTAAGAKTSITTASGWGTSTAAALGGTAPAAVSMAGIGTPSTISILSTMFSGLTGMLRSALSGSGVASAAAGATTSLGLPAGAVITNLGVLNGGANTG</sequence>
<dbReference type="PROSITE" id="PS51470">
    <property type="entry name" value="FG_GAP"/>
    <property type="match status" value="1"/>
</dbReference>
<gene>
    <name evidence="4" type="ORF">BQ4739_LOCUS3673</name>
</gene>
<dbReference type="Proteomes" id="UP000256970">
    <property type="component" value="Unassembled WGS sequence"/>
</dbReference>
<proteinExistence type="predicted"/>
<name>A0A383VDU5_TETOB</name>
<dbReference type="PANTHER" id="PTHR36220">
    <property type="entry name" value="UNNAMED PRODUCT"/>
    <property type="match status" value="1"/>
</dbReference>
<dbReference type="PANTHER" id="PTHR36220:SF1">
    <property type="entry name" value="GAMMA TUBULIN COMPLEX COMPONENT C-TERMINAL DOMAIN-CONTAINING PROTEIN"/>
    <property type="match status" value="1"/>
</dbReference>
<feature type="chain" id="PRO_5016690098" evidence="3">
    <location>
        <begin position="27"/>
        <end position="784"/>
    </location>
</feature>
<dbReference type="AlphaFoldDB" id="A0A383VDU5"/>
<accession>A0A383VDU5</accession>
<feature type="signal peptide" evidence="3">
    <location>
        <begin position="1"/>
        <end position="26"/>
    </location>
</feature>
<feature type="compositionally biased region" description="Low complexity" evidence="2">
    <location>
        <begin position="112"/>
        <end position="130"/>
    </location>
</feature>
<protein>
    <submittedName>
        <fullName evidence="4">Uncharacterized protein</fullName>
    </submittedName>
</protein>
<dbReference type="EMBL" id="FNXT01000284">
    <property type="protein sequence ID" value="SZX63110.1"/>
    <property type="molecule type" value="Genomic_DNA"/>
</dbReference>
<evidence type="ECO:0000313" key="4">
    <source>
        <dbReference type="EMBL" id="SZX63110.1"/>
    </source>
</evidence>
<feature type="region of interest" description="Disordered" evidence="2">
    <location>
        <begin position="44"/>
        <end position="130"/>
    </location>
</feature>
<dbReference type="InterPro" id="IPR013519">
    <property type="entry name" value="Int_alpha_beta-p"/>
</dbReference>
<keyword evidence="3" id="KW-0732">Signal</keyword>
<feature type="repeat" description="FG-GAP" evidence="1">
    <location>
        <begin position="144"/>
        <end position="200"/>
    </location>
</feature>
<organism evidence="4 5">
    <name type="scientific">Tetradesmus obliquus</name>
    <name type="common">Green alga</name>
    <name type="synonym">Acutodesmus obliquus</name>
    <dbReference type="NCBI Taxonomy" id="3088"/>
    <lineage>
        <taxon>Eukaryota</taxon>
        <taxon>Viridiplantae</taxon>
        <taxon>Chlorophyta</taxon>
        <taxon>core chlorophytes</taxon>
        <taxon>Chlorophyceae</taxon>
        <taxon>CS clade</taxon>
        <taxon>Sphaeropleales</taxon>
        <taxon>Scenedesmaceae</taxon>
        <taxon>Tetradesmus</taxon>
    </lineage>
</organism>
<reference evidence="4 5" key="1">
    <citation type="submission" date="2016-10" db="EMBL/GenBank/DDBJ databases">
        <authorList>
            <person name="Cai Z."/>
        </authorList>
    </citation>
    <scope>NUCLEOTIDE SEQUENCE [LARGE SCALE GENOMIC DNA]</scope>
</reference>
<keyword evidence="5" id="KW-1185">Reference proteome</keyword>